<dbReference type="AlphaFoldDB" id="A0A9W6ZJQ6"/>
<dbReference type="PANTHER" id="PTHR35836">
    <property type="entry name" value="VCBS REPEAT-CONTAINING PROTEIN"/>
    <property type="match status" value="1"/>
</dbReference>
<gene>
    <name evidence="2" type="ORF">TrRE_jg727</name>
</gene>
<dbReference type="EMBL" id="BRXZ01000714">
    <property type="protein sequence ID" value="GMH51789.1"/>
    <property type="molecule type" value="Genomic_DNA"/>
</dbReference>
<evidence type="ECO:0000313" key="2">
    <source>
        <dbReference type="EMBL" id="GMH51789.1"/>
    </source>
</evidence>
<dbReference type="Proteomes" id="UP001165082">
    <property type="component" value="Unassembled WGS sequence"/>
</dbReference>
<name>A0A9W6ZJQ6_9STRA</name>
<evidence type="ECO:0000313" key="3">
    <source>
        <dbReference type="Proteomes" id="UP001165082"/>
    </source>
</evidence>
<feature type="non-terminal residue" evidence="2">
    <location>
        <position position="389"/>
    </location>
</feature>
<dbReference type="PANTHER" id="PTHR35836:SF1">
    <property type="entry name" value="VCBS REPEAT-CONTAINING PROTEIN"/>
    <property type="match status" value="1"/>
</dbReference>
<protein>
    <submittedName>
        <fullName evidence="2">Uncharacterized protein</fullName>
    </submittedName>
</protein>
<reference evidence="2" key="1">
    <citation type="submission" date="2022-07" db="EMBL/GenBank/DDBJ databases">
        <title>Genome analysis of Parmales, a sister group of diatoms, reveals the evolutionary specialization of diatoms from phago-mixotrophs to photoautotrophs.</title>
        <authorList>
            <person name="Ban H."/>
            <person name="Sato S."/>
            <person name="Yoshikawa S."/>
            <person name="Kazumasa Y."/>
            <person name="Nakamura Y."/>
            <person name="Ichinomiya M."/>
            <person name="Saitoh K."/>
            <person name="Sato N."/>
            <person name="Blanc-Mathieu R."/>
            <person name="Endo H."/>
            <person name="Kuwata A."/>
            <person name="Ogata H."/>
        </authorList>
    </citation>
    <scope>NUCLEOTIDE SEQUENCE</scope>
</reference>
<feature type="region of interest" description="Disordered" evidence="1">
    <location>
        <begin position="34"/>
        <end position="68"/>
    </location>
</feature>
<proteinExistence type="predicted"/>
<organism evidence="2 3">
    <name type="scientific">Triparma retinervis</name>
    <dbReference type="NCBI Taxonomy" id="2557542"/>
    <lineage>
        <taxon>Eukaryota</taxon>
        <taxon>Sar</taxon>
        <taxon>Stramenopiles</taxon>
        <taxon>Ochrophyta</taxon>
        <taxon>Bolidophyceae</taxon>
        <taxon>Parmales</taxon>
        <taxon>Triparmaceae</taxon>
        <taxon>Triparma</taxon>
    </lineage>
</organism>
<evidence type="ECO:0000256" key="1">
    <source>
        <dbReference type="SAM" id="MobiDB-lite"/>
    </source>
</evidence>
<keyword evidence="3" id="KW-1185">Reference proteome</keyword>
<accession>A0A9W6ZJQ6</accession>
<dbReference type="OrthoDB" id="10022113at2759"/>
<comment type="caution">
    <text evidence="2">The sequence shown here is derived from an EMBL/GenBank/DDBJ whole genome shotgun (WGS) entry which is preliminary data.</text>
</comment>
<sequence>MPQIYKPWTSYAGILQCNGYKFTTRSHNTKRYINNKTNRGKNRHTKTALSSSTRPSGRGLSRANQKLLSSQSLSRQVVVPQSDPLTLSITPCPTRRWLKREGTGILTVNGTLISSSLANLESLTWLDSHTLPTPLFSLEYLCEITHRSPAYIRTFPSPTSPSHETLCITSFGLRSSRGTVSLLSGESGKTKRFKSTFPWPNECLPLPPPRPSKSRPSPPQGVLVTDGFLLPTRTNGGIYHVSDPTLQSEATVRLTPTTSEKEGGWYYHRATPIDLTGDGRMSILTARARAPGLSAVDSMGELCWLEMPLPPLYDPVTLEGLESDGRTPFDPYSSRHAPWKLRVLAEGPDVMFSVGKLGGGDGTVEVIAAEFFNQRVTLHEVTLGRRGGG</sequence>